<sequence length="137" mass="16063">MISNKMVDWILYNLPLLKTLIDDIEPSMSASVVLVPVQKNSHYDSAVEKIAIKKATLSFVVDAVKEGIRTLHPEQRKIYRMKYRAGMSYKQIECRLYMSNKTVERRVKEIRNEIRGRLEALPPSYLKEFTHFFDQVL</sequence>
<dbReference type="AlphaFoldDB" id="F4A0W3"/>
<evidence type="ECO:0000313" key="3">
    <source>
        <dbReference type="Proteomes" id="UP000008457"/>
    </source>
</evidence>
<name>F4A0W3_MAHA5</name>
<dbReference type="Pfam" id="PF08281">
    <property type="entry name" value="Sigma70_r4_2"/>
    <property type="match status" value="1"/>
</dbReference>
<dbReference type="Proteomes" id="UP000008457">
    <property type="component" value="Chromosome"/>
</dbReference>
<evidence type="ECO:0000313" key="2">
    <source>
        <dbReference type="EMBL" id="AEE98040.1"/>
    </source>
</evidence>
<dbReference type="OrthoDB" id="9808843at2"/>
<dbReference type="SUPFAM" id="SSF88659">
    <property type="entry name" value="Sigma3 and sigma4 domains of RNA polymerase sigma factors"/>
    <property type="match status" value="1"/>
</dbReference>
<feature type="domain" description="RNA polymerase sigma factor 70 region 4 type 2" evidence="1">
    <location>
        <begin position="65"/>
        <end position="111"/>
    </location>
</feature>
<dbReference type="GO" id="GO:0016987">
    <property type="term" value="F:sigma factor activity"/>
    <property type="evidence" value="ECO:0007669"/>
    <property type="project" value="InterPro"/>
</dbReference>
<accession>F4A0W3</accession>
<dbReference type="KEGG" id="mas:Mahau_2919"/>
<dbReference type="RefSeq" id="WP_013782451.1">
    <property type="nucleotide sequence ID" value="NC_015520.1"/>
</dbReference>
<keyword evidence="3" id="KW-1185">Reference proteome</keyword>
<reference evidence="3" key="1">
    <citation type="submission" date="2010-11" db="EMBL/GenBank/DDBJ databases">
        <title>The complete genome of Mahella australiensis DSM 15567.</title>
        <authorList>
            <consortium name="US DOE Joint Genome Institute (JGI-PGF)"/>
            <person name="Lucas S."/>
            <person name="Copeland A."/>
            <person name="Lapidus A."/>
            <person name="Bruce D."/>
            <person name="Goodwin L."/>
            <person name="Pitluck S."/>
            <person name="Kyrpides N."/>
            <person name="Mavromatis K."/>
            <person name="Pagani I."/>
            <person name="Ivanova N."/>
            <person name="Teshima H."/>
            <person name="Brettin T."/>
            <person name="Detter J.C."/>
            <person name="Han C."/>
            <person name="Tapia R."/>
            <person name="Land M."/>
            <person name="Hauser L."/>
            <person name="Markowitz V."/>
            <person name="Cheng J.-F."/>
            <person name="Hugenholtz P."/>
            <person name="Woyke T."/>
            <person name="Wu D."/>
            <person name="Spring S."/>
            <person name="Pukall R."/>
            <person name="Steenblock K."/>
            <person name="Schneider S."/>
            <person name="Klenk H.-P."/>
            <person name="Eisen J.A."/>
        </authorList>
    </citation>
    <scope>NUCLEOTIDE SEQUENCE [LARGE SCALE GENOMIC DNA]</scope>
    <source>
        <strain evidence="3">DSM 15567 / CIP 107919 / 50-1 BON</strain>
    </source>
</reference>
<proteinExistence type="predicted"/>
<dbReference type="GO" id="GO:0006352">
    <property type="term" value="P:DNA-templated transcription initiation"/>
    <property type="evidence" value="ECO:0007669"/>
    <property type="project" value="InterPro"/>
</dbReference>
<protein>
    <submittedName>
        <fullName evidence="2">Sigma-70 region 4 type 2</fullName>
    </submittedName>
</protein>
<dbReference type="GO" id="GO:0003677">
    <property type="term" value="F:DNA binding"/>
    <property type="evidence" value="ECO:0007669"/>
    <property type="project" value="InterPro"/>
</dbReference>
<dbReference type="Gene3D" id="1.10.10.10">
    <property type="entry name" value="Winged helix-like DNA-binding domain superfamily/Winged helix DNA-binding domain"/>
    <property type="match status" value="1"/>
</dbReference>
<organism evidence="2 3">
    <name type="scientific">Mahella australiensis (strain DSM 15567 / CIP 107919 / 50-1 BON)</name>
    <dbReference type="NCBI Taxonomy" id="697281"/>
    <lineage>
        <taxon>Bacteria</taxon>
        <taxon>Bacillati</taxon>
        <taxon>Bacillota</taxon>
        <taxon>Clostridia</taxon>
        <taxon>Thermoanaerobacterales</taxon>
        <taxon>Thermoanaerobacterales Family IV. Incertae Sedis</taxon>
        <taxon>Mahella</taxon>
    </lineage>
</organism>
<dbReference type="eggNOG" id="COG1595">
    <property type="taxonomic scope" value="Bacteria"/>
</dbReference>
<dbReference type="InterPro" id="IPR013249">
    <property type="entry name" value="RNA_pol_sigma70_r4_t2"/>
</dbReference>
<dbReference type="InterPro" id="IPR036388">
    <property type="entry name" value="WH-like_DNA-bd_sf"/>
</dbReference>
<dbReference type="EMBL" id="CP002360">
    <property type="protein sequence ID" value="AEE98040.1"/>
    <property type="molecule type" value="Genomic_DNA"/>
</dbReference>
<dbReference type="InterPro" id="IPR013324">
    <property type="entry name" value="RNA_pol_sigma_r3/r4-like"/>
</dbReference>
<evidence type="ECO:0000259" key="1">
    <source>
        <dbReference type="Pfam" id="PF08281"/>
    </source>
</evidence>
<gene>
    <name evidence="2" type="ordered locus">Mahau_2919</name>
</gene>
<dbReference type="HOGENOM" id="CLU_1862777_0_0_9"/>
<dbReference type="STRING" id="697281.Mahau_2919"/>
<reference evidence="2 3" key="2">
    <citation type="journal article" date="2011" name="Stand. Genomic Sci.">
        <title>Complete genome sequence of Mahella australiensis type strain (50-1 BON).</title>
        <authorList>
            <person name="Sikorski J."/>
            <person name="Teshima H."/>
            <person name="Nolan M."/>
            <person name="Lucas S."/>
            <person name="Hammon N."/>
            <person name="Deshpande S."/>
            <person name="Cheng J.F."/>
            <person name="Pitluck S."/>
            <person name="Liolios K."/>
            <person name="Pagani I."/>
            <person name="Ivanova N."/>
            <person name="Huntemann M."/>
            <person name="Mavromatis K."/>
            <person name="Ovchinikova G."/>
            <person name="Pati A."/>
            <person name="Tapia R."/>
            <person name="Han C."/>
            <person name="Goodwin L."/>
            <person name="Chen A."/>
            <person name="Palaniappan K."/>
            <person name="Land M."/>
            <person name="Hauser L."/>
            <person name="Ngatchou-Djao O.D."/>
            <person name="Rohde M."/>
            <person name="Pukall R."/>
            <person name="Spring S."/>
            <person name="Abt B."/>
            <person name="Goker M."/>
            <person name="Detter J.C."/>
            <person name="Woyke T."/>
            <person name="Bristow J."/>
            <person name="Markowitz V."/>
            <person name="Hugenholtz P."/>
            <person name="Eisen J.A."/>
            <person name="Kyrpides N.C."/>
            <person name="Klenk H.P."/>
            <person name="Lapidus A."/>
        </authorList>
    </citation>
    <scope>NUCLEOTIDE SEQUENCE [LARGE SCALE GENOMIC DNA]</scope>
    <source>
        <strain evidence="3">DSM 15567 / CIP 107919 / 50-1 BON</strain>
    </source>
</reference>